<dbReference type="PANTHER" id="PTHR11632">
    <property type="entry name" value="SUCCINATE DEHYDROGENASE 2 FLAVOPROTEIN SUBUNIT"/>
    <property type="match status" value="1"/>
</dbReference>
<evidence type="ECO:0000259" key="6">
    <source>
        <dbReference type="Pfam" id="PF00890"/>
    </source>
</evidence>
<dbReference type="FunFam" id="3.90.700.10:FF:000005">
    <property type="entry name" value="Succinate dehydrogenase flavoprotein subunit"/>
    <property type="match status" value="1"/>
</dbReference>
<dbReference type="Proteomes" id="UP000187266">
    <property type="component" value="Chromosome"/>
</dbReference>
<dbReference type="AlphaFoldDB" id="A0A1U7DM43"/>
<feature type="active site" description="Proton acceptor" evidence="5">
    <location>
        <position position="290"/>
    </location>
</feature>
<dbReference type="OrthoDB" id="9806724at2"/>
<organism evidence="8 9">
    <name type="scientific">Brevirhabdus pacifica</name>
    <dbReference type="NCBI Taxonomy" id="1267768"/>
    <lineage>
        <taxon>Bacteria</taxon>
        <taxon>Pseudomonadati</taxon>
        <taxon>Pseudomonadota</taxon>
        <taxon>Alphaproteobacteria</taxon>
        <taxon>Rhodobacterales</taxon>
        <taxon>Paracoccaceae</taxon>
        <taxon>Brevirhabdus</taxon>
    </lineage>
</organism>
<comment type="cofactor">
    <cofactor evidence="1">
        <name>FAD</name>
        <dbReference type="ChEBI" id="CHEBI:57692"/>
    </cofactor>
</comment>
<keyword evidence="3" id="KW-0274">FAD</keyword>
<keyword evidence="2" id="KW-0285">Flavoprotein</keyword>
<protein>
    <submittedName>
        <fullName evidence="8">Succinate dehydrogenase/fumarate reductase flavoprotein subunit</fullName>
    </submittedName>
</protein>
<dbReference type="RefSeq" id="WP_076980979.1">
    <property type="nucleotide sequence ID" value="NZ_CP019124.1"/>
</dbReference>
<dbReference type="InterPro" id="IPR037099">
    <property type="entry name" value="Fum_R/Succ_DH_flav-like_C_sf"/>
</dbReference>
<sequence length="586" mass="63169">MNTSIERHDTDILILGTGGAGLFAALHAQQTAPAGTKITIAVKGLIGKCGCTRMVQGGYNVALGGGDTVERHFMDTINGGKWLPNQDMAWKLCEQAVVRIRELENEIGCFFDRNADGSLHQKAFAGQTADRTVHKGDLTGIEIINRLMEQVLSRPLERLQEHRAIGLIPTRDGSALAGVLFIDMRSGKFRFVRAKTVLMATGGGPTMYKYHTPSGDKTMDGLAMALRAGLPLRDMEMVQFHPTGLLAGEHTKMTGTVLEEGLRGAGGQLLNGSDHRFMFDYDAKGERATRDVVSRGIYAEMRKNNTSENGGVFISMAHLGPENVRKKFSGMVKRCADSGFDLAGGKVEVVPTAHYFMGGVVVDPDTRTAMEGLYVAGEDAGGAHGSNRLGGNGVANSTVYGGVAGDVMGTDIRRMGALRDPDEDVLAAEIARATHPLTRKPGNVLELRMKLQDAMWEDVGVMRTAFGLERGAQAVASIGDALMDVGVDGSNLAFNLTWHDWLNMRSLCDISGVIARAALARENSRGAHFREDFPESGSMESSYFTVARQQGDTVDVSREDVQFTIVRPGETVLPAHEPETLVEAAQ</sequence>
<dbReference type="STRING" id="1267768.BV394_04545"/>
<dbReference type="Gene3D" id="3.90.700.10">
    <property type="entry name" value="Succinate dehydrogenase/fumarate reductase flavoprotein, catalytic domain"/>
    <property type="match status" value="1"/>
</dbReference>
<dbReference type="PANTHER" id="PTHR11632:SF51">
    <property type="entry name" value="SUCCINATE DEHYDROGENASE [UBIQUINONE] FLAVOPROTEIN SUBUNIT, MITOCHONDRIAL"/>
    <property type="match status" value="1"/>
</dbReference>
<evidence type="ECO:0000259" key="7">
    <source>
        <dbReference type="Pfam" id="PF02910"/>
    </source>
</evidence>
<dbReference type="InterPro" id="IPR027477">
    <property type="entry name" value="Succ_DH/fumarate_Rdtase_cat_sf"/>
</dbReference>
<dbReference type="Gene3D" id="3.50.50.60">
    <property type="entry name" value="FAD/NAD(P)-binding domain"/>
    <property type="match status" value="1"/>
</dbReference>
<dbReference type="SUPFAM" id="SSF56425">
    <property type="entry name" value="Succinate dehydrogenase/fumarate reductase flavoprotein, catalytic domain"/>
    <property type="match status" value="1"/>
</dbReference>
<name>A0A1U7DM43_9RHOB</name>
<dbReference type="Pfam" id="PF00890">
    <property type="entry name" value="FAD_binding_2"/>
    <property type="match status" value="1"/>
</dbReference>
<dbReference type="Gene3D" id="1.20.58.100">
    <property type="entry name" value="Fumarate reductase/succinate dehydrogenase flavoprotein-like, C-terminal domain"/>
    <property type="match status" value="1"/>
</dbReference>
<dbReference type="GO" id="GO:0016491">
    <property type="term" value="F:oxidoreductase activity"/>
    <property type="evidence" value="ECO:0007669"/>
    <property type="project" value="UniProtKB-KW"/>
</dbReference>
<dbReference type="SUPFAM" id="SSF46977">
    <property type="entry name" value="Succinate dehydrogenase/fumarate reductase flavoprotein C-terminal domain"/>
    <property type="match status" value="1"/>
</dbReference>
<dbReference type="InterPro" id="IPR015939">
    <property type="entry name" value="Fum_Rdtase/Succ_DH_flav-like_C"/>
</dbReference>
<reference evidence="8 9" key="1">
    <citation type="submission" date="2017-01" db="EMBL/GenBank/DDBJ databases">
        <title>Genomic analysis of Xuhuaishuia manganoxidans DY6-4.</title>
        <authorList>
            <person name="Wang X."/>
        </authorList>
    </citation>
    <scope>NUCLEOTIDE SEQUENCE [LARGE SCALE GENOMIC DNA]</scope>
    <source>
        <strain evidence="8 9">DY6-4</strain>
    </source>
</reference>
<evidence type="ECO:0000313" key="9">
    <source>
        <dbReference type="Proteomes" id="UP000187266"/>
    </source>
</evidence>
<evidence type="ECO:0000256" key="4">
    <source>
        <dbReference type="ARBA" id="ARBA00023002"/>
    </source>
</evidence>
<dbReference type="EMBL" id="CP019124">
    <property type="protein sequence ID" value="APX90963.1"/>
    <property type="molecule type" value="Genomic_DNA"/>
</dbReference>
<keyword evidence="4" id="KW-0560">Oxidoreductase</keyword>
<feature type="domain" description="FAD-dependent oxidoreductase 2 FAD-binding" evidence="6">
    <location>
        <begin position="11"/>
        <end position="394"/>
    </location>
</feature>
<dbReference type="InterPro" id="IPR003953">
    <property type="entry name" value="FAD-dep_OxRdtase_2_FAD-bd"/>
</dbReference>
<dbReference type="Pfam" id="PF02910">
    <property type="entry name" value="Succ_DH_flav_C"/>
    <property type="match status" value="1"/>
</dbReference>
<accession>A0A1U7DM43</accession>
<dbReference type="SUPFAM" id="SSF51905">
    <property type="entry name" value="FAD/NAD(P)-binding domain"/>
    <property type="match status" value="1"/>
</dbReference>
<feature type="domain" description="Fumarate reductase/succinate dehydrogenase flavoprotein-like C-terminal" evidence="7">
    <location>
        <begin position="448"/>
        <end position="570"/>
    </location>
</feature>
<evidence type="ECO:0000313" key="8">
    <source>
        <dbReference type="EMBL" id="APX90963.1"/>
    </source>
</evidence>
<dbReference type="PIRSF" id="PIRSF000171">
    <property type="entry name" value="SDHA_APRA_LASPO"/>
    <property type="match status" value="1"/>
</dbReference>
<proteinExistence type="predicted"/>
<evidence type="ECO:0000256" key="1">
    <source>
        <dbReference type="ARBA" id="ARBA00001974"/>
    </source>
</evidence>
<evidence type="ECO:0000256" key="2">
    <source>
        <dbReference type="ARBA" id="ARBA00022630"/>
    </source>
</evidence>
<dbReference type="PRINTS" id="PR00368">
    <property type="entry name" value="FADPNR"/>
</dbReference>
<gene>
    <name evidence="8" type="ORF">BV394_04545</name>
</gene>
<dbReference type="InterPro" id="IPR036188">
    <property type="entry name" value="FAD/NAD-bd_sf"/>
</dbReference>
<evidence type="ECO:0000256" key="5">
    <source>
        <dbReference type="PIRSR" id="PIRSR000171-1"/>
    </source>
</evidence>
<dbReference type="InterPro" id="IPR030664">
    <property type="entry name" value="SdhA/FrdA/AprA"/>
</dbReference>
<keyword evidence="9" id="KW-1185">Reference proteome</keyword>
<evidence type="ECO:0000256" key="3">
    <source>
        <dbReference type="ARBA" id="ARBA00022827"/>
    </source>
</evidence>